<dbReference type="InterPro" id="IPR011032">
    <property type="entry name" value="GroES-like_sf"/>
</dbReference>
<evidence type="ECO:0000256" key="5">
    <source>
        <dbReference type="ARBA" id="ARBA00022723"/>
    </source>
</evidence>
<dbReference type="EC" id="1.1.1.1" evidence="3"/>
<dbReference type="PANTHER" id="PTHR42940:SF7">
    <property type="entry name" value="ALCOHOL DEHYDROGENASE-LIKE N-TERMINAL DOMAIN-CONTAINING PROTEIN"/>
    <property type="match status" value="1"/>
</dbReference>
<dbReference type="SUPFAM" id="SSF51735">
    <property type="entry name" value="NAD(P)-binding Rossmann-fold domains"/>
    <property type="match status" value="1"/>
</dbReference>
<keyword evidence="14" id="KW-1185">Reference proteome</keyword>
<evidence type="ECO:0000256" key="2">
    <source>
        <dbReference type="ARBA" id="ARBA00008072"/>
    </source>
</evidence>
<dbReference type="PROSITE" id="PS00059">
    <property type="entry name" value="ADH_ZINC"/>
    <property type="match status" value="1"/>
</dbReference>
<dbReference type="Pfam" id="PF08240">
    <property type="entry name" value="ADH_N"/>
    <property type="match status" value="1"/>
</dbReference>
<dbReference type="GO" id="GO:0005737">
    <property type="term" value="C:cytoplasm"/>
    <property type="evidence" value="ECO:0007669"/>
    <property type="project" value="TreeGrafter"/>
</dbReference>
<evidence type="ECO:0000313" key="14">
    <source>
        <dbReference type="Proteomes" id="UP000269438"/>
    </source>
</evidence>
<dbReference type="InterPro" id="IPR013149">
    <property type="entry name" value="ADH-like_C"/>
</dbReference>
<dbReference type="InterPro" id="IPR020843">
    <property type="entry name" value="ER"/>
</dbReference>
<gene>
    <name evidence="13" type="ORF">D9V34_04720</name>
</gene>
<dbReference type="OrthoDB" id="3567264at2"/>
<comment type="similarity">
    <text evidence="2 11">Belongs to the zinc-containing alcohol dehydrogenase family.</text>
</comment>
<dbReference type="InterPro" id="IPR002328">
    <property type="entry name" value="ADH_Zn_CS"/>
</dbReference>
<evidence type="ECO:0000256" key="3">
    <source>
        <dbReference type="ARBA" id="ARBA00013190"/>
    </source>
</evidence>
<comment type="catalytic activity">
    <reaction evidence="10">
        <text>a primary alcohol + NAD(+) = an aldehyde + NADH + H(+)</text>
        <dbReference type="Rhea" id="RHEA:10736"/>
        <dbReference type="ChEBI" id="CHEBI:15378"/>
        <dbReference type="ChEBI" id="CHEBI:15734"/>
        <dbReference type="ChEBI" id="CHEBI:17478"/>
        <dbReference type="ChEBI" id="CHEBI:57540"/>
        <dbReference type="ChEBI" id="CHEBI:57945"/>
        <dbReference type="EC" id="1.1.1.1"/>
    </reaction>
</comment>
<comment type="caution">
    <text evidence="13">The sequence shown here is derived from an EMBL/GenBank/DDBJ whole genome shotgun (WGS) entry which is preliminary data.</text>
</comment>
<evidence type="ECO:0000256" key="4">
    <source>
        <dbReference type="ARBA" id="ARBA00016352"/>
    </source>
</evidence>
<evidence type="ECO:0000256" key="11">
    <source>
        <dbReference type="RuleBase" id="RU361277"/>
    </source>
</evidence>
<evidence type="ECO:0000313" key="13">
    <source>
        <dbReference type="EMBL" id="RLP84253.1"/>
    </source>
</evidence>
<dbReference type="FunFam" id="3.40.50.720:FF:000039">
    <property type="entry name" value="Alcohol dehydrogenase AdhP"/>
    <property type="match status" value="1"/>
</dbReference>
<keyword evidence="7" id="KW-0560">Oxidoreductase</keyword>
<evidence type="ECO:0000256" key="1">
    <source>
        <dbReference type="ARBA" id="ARBA00001947"/>
    </source>
</evidence>
<keyword evidence="6 11" id="KW-0862">Zinc</keyword>
<dbReference type="EMBL" id="RCUY01000002">
    <property type="protein sequence ID" value="RLP84253.1"/>
    <property type="molecule type" value="Genomic_DNA"/>
</dbReference>
<accession>A0A3L7AUP4</accession>
<protein>
    <recommendedName>
        <fullName evidence="4">Alcohol dehydrogenase</fullName>
        <ecNumber evidence="3">1.1.1.1</ecNumber>
    </recommendedName>
</protein>
<organism evidence="13 14">
    <name type="scientific">Mycetocola lacteus</name>
    <dbReference type="NCBI Taxonomy" id="76637"/>
    <lineage>
        <taxon>Bacteria</taxon>
        <taxon>Bacillati</taxon>
        <taxon>Actinomycetota</taxon>
        <taxon>Actinomycetes</taxon>
        <taxon>Micrococcales</taxon>
        <taxon>Microbacteriaceae</taxon>
        <taxon>Mycetocola</taxon>
    </lineage>
</organism>
<dbReference type="SUPFAM" id="SSF50129">
    <property type="entry name" value="GroES-like"/>
    <property type="match status" value="1"/>
</dbReference>
<dbReference type="PANTHER" id="PTHR42940">
    <property type="entry name" value="ALCOHOL DEHYDROGENASE 1-RELATED"/>
    <property type="match status" value="1"/>
</dbReference>
<evidence type="ECO:0000256" key="10">
    <source>
        <dbReference type="ARBA" id="ARBA00049243"/>
    </source>
</evidence>
<dbReference type="Gene3D" id="3.90.180.10">
    <property type="entry name" value="Medium-chain alcohol dehydrogenases, catalytic domain"/>
    <property type="match status" value="1"/>
</dbReference>
<feature type="domain" description="Enoyl reductase (ER)" evidence="12">
    <location>
        <begin position="4"/>
        <end position="328"/>
    </location>
</feature>
<comment type="catalytic activity">
    <reaction evidence="9">
        <text>a secondary alcohol + NAD(+) = a ketone + NADH + H(+)</text>
        <dbReference type="Rhea" id="RHEA:10740"/>
        <dbReference type="ChEBI" id="CHEBI:15378"/>
        <dbReference type="ChEBI" id="CHEBI:17087"/>
        <dbReference type="ChEBI" id="CHEBI:35681"/>
        <dbReference type="ChEBI" id="CHEBI:57540"/>
        <dbReference type="ChEBI" id="CHEBI:57945"/>
        <dbReference type="EC" id="1.1.1.1"/>
    </reaction>
</comment>
<dbReference type="GO" id="GO:0004022">
    <property type="term" value="F:alcohol dehydrogenase (NAD+) activity"/>
    <property type="evidence" value="ECO:0007669"/>
    <property type="project" value="UniProtKB-EC"/>
</dbReference>
<dbReference type="Proteomes" id="UP000269438">
    <property type="component" value="Unassembled WGS sequence"/>
</dbReference>
<dbReference type="InterPro" id="IPR013154">
    <property type="entry name" value="ADH-like_N"/>
</dbReference>
<name>A0A3L7AUP4_9MICO</name>
<sequence>MAVAADGSLKLVHRPLRDPEAGQVRLRVEACGICHTDGLAVHEHPESEPGMVPGHEVVGVIDALGEGVAGWQIGDRVGVGFLGGHCGACDPCRRGDFVRCTDQSLTGVTVDGGYAEVMIARASGLVAIPESLASDVAAPLLCAGITTYNAIIKADVVPGATVAIQGIGGLGHLGVQYAHQMGMRTIAIARGTEKAEFARELGADHYVDAQDPAAAVAELNALGGADLIVATAASGASSSALIAGIAANGTLMVVGASSDPVSVSTSDLVMRGIRVRGSLTGSPIENEDNLAFAARHGVRPMIETATLEDAAPAYERMSSGAARFRMVLVP</sequence>
<dbReference type="GO" id="GO:0008270">
    <property type="term" value="F:zinc ion binding"/>
    <property type="evidence" value="ECO:0007669"/>
    <property type="project" value="InterPro"/>
</dbReference>
<evidence type="ECO:0000259" key="12">
    <source>
        <dbReference type="SMART" id="SM00829"/>
    </source>
</evidence>
<evidence type="ECO:0000256" key="6">
    <source>
        <dbReference type="ARBA" id="ARBA00022833"/>
    </source>
</evidence>
<dbReference type="Gene3D" id="3.40.50.720">
    <property type="entry name" value="NAD(P)-binding Rossmann-like Domain"/>
    <property type="match status" value="1"/>
</dbReference>
<comment type="cofactor">
    <cofactor evidence="1 11">
        <name>Zn(2+)</name>
        <dbReference type="ChEBI" id="CHEBI:29105"/>
    </cofactor>
</comment>
<dbReference type="AlphaFoldDB" id="A0A3L7AUP4"/>
<proteinExistence type="inferred from homology"/>
<evidence type="ECO:0000256" key="7">
    <source>
        <dbReference type="ARBA" id="ARBA00023002"/>
    </source>
</evidence>
<evidence type="ECO:0000256" key="9">
    <source>
        <dbReference type="ARBA" id="ARBA00049164"/>
    </source>
</evidence>
<dbReference type="SMART" id="SM00829">
    <property type="entry name" value="PKS_ER"/>
    <property type="match status" value="1"/>
</dbReference>
<evidence type="ECO:0000256" key="8">
    <source>
        <dbReference type="ARBA" id="ARBA00023027"/>
    </source>
</evidence>
<reference evidence="13 14" key="1">
    <citation type="submission" date="2018-10" db="EMBL/GenBank/DDBJ databases">
        <authorList>
            <person name="Li J."/>
        </authorList>
    </citation>
    <scope>NUCLEOTIDE SEQUENCE [LARGE SCALE GENOMIC DNA]</scope>
    <source>
        <strain evidence="13 14">JCM 11654</strain>
    </source>
</reference>
<keyword evidence="5 11" id="KW-0479">Metal-binding</keyword>
<dbReference type="Pfam" id="PF00107">
    <property type="entry name" value="ADH_zinc_N"/>
    <property type="match status" value="1"/>
</dbReference>
<dbReference type="InterPro" id="IPR036291">
    <property type="entry name" value="NAD(P)-bd_dom_sf"/>
</dbReference>
<keyword evidence="8" id="KW-0520">NAD</keyword>